<name>T1FAV0_HELRO</name>
<reference evidence="4" key="3">
    <citation type="submission" date="2015-06" db="UniProtKB">
        <authorList>
            <consortium name="EnsemblMetazoa"/>
        </authorList>
    </citation>
    <scope>IDENTIFICATION</scope>
</reference>
<feature type="region of interest" description="Disordered" evidence="1">
    <location>
        <begin position="386"/>
        <end position="474"/>
    </location>
</feature>
<dbReference type="InParanoid" id="T1FAV0"/>
<keyword evidence="2" id="KW-0812">Transmembrane</keyword>
<evidence type="ECO:0000313" key="5">
    <source>
        <dbReference type="Proteomes" id="UP000015101"/>
    </source>
</evidence>
<dbReference type="Proteomes" id="UP000015101">
    <property type="component" value="Unassembled WGS sequence"/>
</dbReference>
<keyword evidence="2" id="KW-1133">Transmembrane helix</keyword>
<evidence type="ECO:0000313" key="3">
    <source>
        <dbReference type="EMBL" id="ESN99569.1"/>
    </source>
</evidence>
<dbReference type="EMBL" id="AMQM01005814">
    <property type="status" value="NOT_ANNOTATED_CDS"/>
    <property type="molecule type" value="Genomic_DNA"/>
</dbReference>
<reference evidence="5" key="1">
    <citation type="submission" date="2012-12" db="EMBL/GenBank/DDBJ databases">
        <authorList>
            <person name="Hellsten U."/>
            <person name="Grimwood J."/>
            <person name="Chapman J.A."/>
            <person name="Shapiro H."/>
            <person name="Aerts A."/>
            <person name="Otillar R.P."/>
            <person name="Terry A.Y."/>
            <person name="Boore J.L."/>
            <person name="Simakov O."/>
            <person name="Marletaz F."/>
            <person name="Cho S.-J."/>
            <person name="Edsinger-Gonzales E."/>
            <person name="Havlak P."/>
            <person name="Kuo D.-H."/>
            <person name="Larsson T."/>
            <person name="Lv J."/>
            <person name="Arendt D."/>
            <person name="Savage R."/>
            <person name="Osoegawa K."/>
            <person name="de Jong P."/>
            <person name="Lindberg D.R."/>
            <person name="Seaver E.C."/>
            <person name="Weisblat D.A."/>
            <person name="Putnam N.H."/>
            <person name="Grigoriev I.V."/>
            <person name="Rokhsar D.S."/>
        </authorList>
    </citation>
    <scope>NUCLEOTIDE SEQUENCE</scope>
</reference>
<dbReference type="KEGG" id="hro:HELRODRAFT_176737"/>
<sequence length="599" mass="66921">MEQKQPNNSTVDLLRATILATETANTSNINLQENFIKRNVHNVMSFSTFKSVNKLGETYADEMLNDVSTHNNIGSNINNNNDITTTHSNIVPVPLLNANFSEDDNNNNNNSNSNYNSIYNSTILTPTSICQQNMLATTNATTRLAQTRDFASTNQQQIKFCRKCHKCKAVPSSNDEHVYGELKDNKNELYCGGFQKLFIEANPNLSSNNNNNNNNDGIYNSYCTGSCCNSVYDSNFQQNNKLNNLSNMFSTDLSTLTIMHHAATNMSADCANSQSSVAIYQKSNSMPKLINNGGKRGNIDTNKRSFQSVNTNKYFYSNNKESSINGSVDCSDTIYFNNNNNNNDDINNNEINMGNNTNDNKTSTTNSSAMKPHFCLTFSEKQLKRDKPIAKTAKPHATTSTKLNCCKKQRQQKPQQTSTTAASTSASTTSRFTAVAAATTTKTTANTPKTSKKSDSHHNFEGSHVNNSSDDDCTETTMTSGGGAKILTKSSKIKTCLNFSKTKTSKQHHQLHHQQQKRKQQLKEFQQRQYQQHQQQHQQRWQFCNKCCATKLCIGVVVLTLLSFLLICLLPALFYCSSNNINNNNNIYSNNNTIIFSRI</sequence>
<dbReference type="AlphaFoldDB" id="T1FAV0"/>
<reference evidence="3 5" key="2">
    <citation type="journal article" date="2013" name="Nature">
        <title>Insights into bilaterian evolution from three spiralian genomes.</title>
        <authorList>
            <person name="Simakov O."/>
            <person name="Marletaz F."/>
            <person name="Cho S.J."/>
            <person name="Edsinger-Gonzales E."/>
            <person name="Havlak P."/>
            <person name="Hellsten U."/>
            <person name="Kuo D.H."/>
            <person name="Larsson T."/>
            <person name="Lv J."/>
            <person name="Arendt D."/>
            <person name="Savage R."/>
            <person name="Osoegawa K."/>
            <person name="de Jong P."/>
            <person name="Grimwood J."/>
            <person name="Chapman J.A."/>
            <person name="Shapiro H."/>
            <person name="Aerts A."/>
            <person name="Otillar R.P."/>
            <person name="Terry A.Y."/>
            <person name="Boore J.L."/>
            <person name="Grigoriev I.V."/>
            <person name="Lindberg D.R."/>
            <person name="Seaver E.C."/>
            <person name="Weisblat D.A."/>
            <person name="Putnam N.H."/>
            <person name="Rokhsar D.S."/>
        </authorList>
    </citation>
    <scope>NUCLEOTIDE SEQUENCE</scope>
</reference>
<feature type="region of interest" description="Disordered" evidence="1">
    <location>
        <begin position="347"/>
        <end position="368"/>
    </location>
</feature>
<keyword evidence="2" id="KW-0472">Membrane</keyword>
<feature type="compositionally biased region" description="Basic residues" evidence="1">
    <location>
        <begin position="505"/>
        <end position="520"/>
    </location>
</feature>
<accession>T1FAV0</accession>
<keyword evidence="5" id="KW-1185">Reference proteome</keyword>
<feature type="transmembrane region" description="Helical" evidence="2">
    <location>
        <begin position="554"/>
        <end position="576"/>
    </location>
</feature>
<dbReference type="GeneID" id="20205949"/>
<gene>
    <name evidence="4" type="primary">20205949</name>
    <name evidence="3" type="ORF">HELRODRAFT_176737</name>
</gene>
<feature type="region of interest" description="Disordered" evidence="1">
    <location>
        <begin position="505"/>
        <end position="526"/>
    </location>
</feature>
<dbReference type="CTD" id="20205949"/>
<dbReference type="EnsemblMetazoa" id="HelroT176737">
    <property type="protein sequence ID" value="HelroP176737"/>
    <property type="gene ID" value="HelroG176737"/>
</dbReference>
<organism evidence="4 5">
    <name type="scientific">Helobdella robusta</name>
    <name type="common">Californian leech</name>
    <dbReference type="NCBI Taxonomy" id="6412"/>
    <lineage>
        <taxon>Eukaryota</taxon>
        <taxon>Metazoa</taxon>
        <taxon>Spiralia</taxon>
        <taxon>Lophotrochozoa</taxon>
        <taxon>Annelida</taxon>
        <taxon>Clitellata</taxon>
        <taxon>Hirudinea</taxon>
        <taxon>Rhynchobdellida</taxon>
        <taxon>Glossiphoniidae</taxon>
        <taxon>Helobdella</taxon>
    </lineage>
</organism>
<dbReference type="HOGENOM" id="CLU_455821_0_0_1"/>
<feature type="compositionally biased region" description="Basic and acidic residues" evidence="1">
    <location>
        <begin position="452"/>
        <end position="461"/>
    </location>
</feature>
<proteinExistence type="predicted"/>
<dbReference type="EMBL" id="KB097106">
    <property type="protein sequence ID" value="ESN99569.1"/>
    <property type="molecule type" value="Genomic_DNA"/>
</dbReference>
<protein>
    <submittedName>
        <fullName evidence="3 4">Uncharacterized protein</fullName>
    </submittedName>
</protein>
<evidence type="ECO:0000313" key="4">
    <source>
        <dbReference type="EnsemblMetazoa" id="HelroP176737"/>
    </source>
</evidence>
<feature type="compositionally biased region" description="Low complexity" evidence="1">
    <location>
        <begin position="412"/>
        <end position="449"/>
    </location>
</feature>
<dbReference type="RefSeq" id="XP_009022334.1">
    <property type="nucleotide sequence ID" value="XM_009024086.1"/>
</dbReference>
<evidence type="ECO:0000256" key="2">
    <source>
        <dbReference type="SAM" id="Phobius"/>
    </source>
</evidence>
<evidence type="ECO:0000256" key="1">
    <source>
        <dbReference type="SAM" id="MobiDB-lite"/>
    </source>
</evidence>